<evidence type="ECO:0000256" key="6">
    <source>
        <dbReference type="SAM" id="MobiDB-lite"/>
    </source>
</evidence>
<protein>
    <submittedName>
        <fullName evidence="10">Site-specific integrase</fullName>
    </submittedName>
</protein>
<comment type="similarity">
    <text evidence="1">Belongs to the 'phage' integrase family.</text>
</comment>
<keyword evidence="9" id="KW-1185">Reference proteome</keyword>
<dbReference type="SUPFAM" id="SSF56349">
    <property type="entry name" value="DNA breaking-rejoining enzymes"/>
    <property type="match status" value="1"/>
</dbReference>
<dbReference type="PANTHER" id="PTHR30349:SF64">
    <property type="entry name" value="PROPHAGE INTEGRASE INTD-RELATED"/>
    <property type="match status" value="1"/>
</dbReference>
<dbReference type="InterPro" id="IPR022000">
    <property type="entry name" value="Min27-like_integrase_DNA_bind"/>
</dbReference>
<accession>A0A8B6X9V4</accession>
<feature type="domain" description="Core-binding (CB)" evidence="8">
    <location>
        <begin position="95"/>
        <end position="177"/>
    </location>
</feature>
<dbReference type="InterPro" id="IPR044068">
    <property type="entry name" value="CB"/>
</dbReference>
<evidence type="ECO:0000313" key="10">
    <source>
        <dbReference type="RefSeq" id="WP_084544866.1"/>
    </source>
</evidence>
<evidence type="ECO:0000256" key="1">
    <source>
        <dbReference type="ARBA" id="ARBA00008857"/>
    </source>
</evidence>
<keyword evidence="2" id="KW-0229">DNA integration</keyword>
<dbReference type="Pfam" id="PF12167">
    <property type="entry name" value="Arm-DNA-bind_2"/>
    <property type="match status" value="1"/>
</dbReference>
<organism evidence="9 10">
    <name type="scientific">Derxia gummosa DSM 723</name>
    <dbReference type="NCBI Taxonomy" id="1121388"/>
    <lineage>
        <taxon>Bacteria</taxon>
        <taxon>Pseudomonadati</taxon>
        <taxon>Pseudomonadota</taxon>
        <taxon>Betaproteobacteria</taxon>
        <taxon>Burkholderiales</taxon>
        <taxon>Alcaligenaceae</taxon>
        <taxon>Derxia</taxon>
    </lineage>
</organism>
<dbReference type="GO" id="GO:0003677">
    <property type="term" value="F:DNA binding"/>
    <property type="evidence" value="ECO:0007669"/>
    <property type="project" value="UniProtKB-UniRule"/>
</dbReference>
<dbReference type="GO" id="GO:0006310">
    <property type="term" value="P:DNA recombination"/>
    <property type="evidence" value="ECO:0007669"/>
    <property type="project" value="UniProtKB-KW"/>
</dbReference>
<evidence type="ECO:0000256" key="3">
    <source>
        <dbReference type="ARBA" id="ARBA00023125"/>
    </source>
</evidence>
<reference evidence="10" key="1">
    <citation type="submission" date="2025-08" db="UniProtKB">
        <authorList>
            <consortium name="RefSeq"/>
        </authorList>
    </citation>
    <scope>IDENTIFICATION</scope>
</reference>
<dbReference type="Proteomes" id="UP000675920">
    <property type="component" value="Unplaced"/>
</dbReference>
<dbReference type="PROSITE" id="PS51898">
    <property type="entry name" value="TYR_RECOMBINASE"/>
    <property type="match status" value="1"/>
</dbReference>
<dbReference type="InterPro" id="IPR002104">
    <property type="entry name" value="Integrase_catalytic"/>
</dbReference>
<evidence type="ECO:0000256" key="2">
    <source>
        <dbReference type="ARBA" id="ARBA00022908"/>
    </source>
</evidence>
<dbReference type="InterPro" id="IPR050090">
    <property type="entry name" value="Tyrosine_recombinase_XerCD"/>
</dbReference>
<dbReference type="InterPro" id="IPR010998">
    <property type="entry name" value="Integrase_recombinase_N"/>
</dbReference>
<keyword evidence="4" id="KW-0233">DNA recombination</keyword>
<dbReference type="GO" id="GO:0015074">
    <property type="term" value="P:DNA integration"/>
    <property type="evidence" value="ECO:0007669"/>
    <property type="project" value="UniProtKB-KW"/>
</dbReference>
<dbReference type="CDD" id="cd01189">
    <property type="entry name" value="INT_ICEBs1_C_like"/>
    <property type="match status" value="1"/>
</dbReference>
<dbReference type="RefSeq" id="WP_084544866.1">
    <property type="nucleotide sequence ID" value="NZ_AXWS01000008.1"/>
</dbReference>
<sequence length="413" mass="46954">MVKRKDDRPEGLTLDLPRGVTVRKFKTKTVLQIAFTFDKATCRETLALEPTKSNLRYAANLKAEIDRKIHDGVFVYAEYFPDSPRANTEPERKVALLGDLLDARLASYRSAVENGNLSPATLNGYDKAIKRLKKDWASVPLPVAPSALKDWVQNLGLTPKGARNLITPLRSTFEDALADELIEFDPFDRIPLKKILRETTVRPEYRADPFSAEERAVLLDRAREDERPMIQFWFEVGLRPGELIAAAWTKVDGVHHRLRIDANVVCKVEKLPKTEAGIRDIDLSAAALDALQAQRRFTFLAGGRIWHNPRTGQPWDHEQQIRRTLWEPLCRRAGVRYRSPYQIRHTYAADLLTHGANPWYVAEQLGHADVEMVFRTYGHWIGGSWKKPKTARELHGPESGTRNPLNIKAVGES</sequence>
<evidence type="ECO:0000256" key="4">
    <source>
        <dbReference type="ARBA" id="ARBA00023172"/>
    </source>
</evidence>
<proteinExistence type="inferred from homology"/>
<dbReference type="OrthoDB" id="5391994at2"/>
<evidence type="ECO:0000256" key="5">
    <source>
        <dbReference type="PROSITE-ProRule" id="PRU01248"/>
    </source>
</evidence>
<evidence type="ECO:0000259" key="8">
    <source>
        <dbReference type="PROSITE" id="PS51900"/>
    </source>
</evidence>
<feature type="domain" description="Tyr recombinase" evidence="7">
    <location>
        <begin position="205"/>
        <end position="390"/>
    </location>
</feature>
<dbReference type="Gene3D" id="1.10.443.10">
    <property type="entry name" value="Intergrase catalytic core"/>
    <property type="match status" value="1"/>
</dbReference>
<dbReference type="Pfam" id="PF00589">
    <property type="entry name" value="Phage_integrase"/>
    <property type="match status" value="1"/>
</dbReference>
<feature type="region of interest" description="Disordered" evidence="6">
    <location>
        <begin position="388"/>
        <end position="413"/>
    </location>
</feature>
<dbReference type="AlphaFoldDB" id="A0A8B6X9V4"/>
<evidence type="ECO:0000313" key="9">
    <source>
        <dbReference type="Proteomes" id="UP000675920"/>
    </source>
</evidence>
<dbReference type="Gene3D" id="1.10.150.130">
    <property type="match status" value="1"/>
</dbReference>
<name>A0A8B6X9V4_9BURK</name>
<dbReference type="InterPro" id="IPR011010">
    <property type="entry name" value="DNA_brk_join_enz"/>
</dbReference>
<evidence type="ECO:0000259" key="7">
    <source>
        <dbReference type="PROSITE" id="PS51898"/>
    </source>
</evidence>
<dbReference type="PANTHER" id="PTHR30349">
    <property type="entry name" value="PHAGE INTEGRASE-RELATED"/>
    <property type="match status" value="1"/>
</dbReference>
<keyword evidence="3 5" id="KW-0238">DNA-binding</keyword>
<dbReference type="PROSITE" id="PS51900">
    <property type="entry name" value="CB"/>
    <property type="match status" value="1"/>
</dbReference>
<dbReference type="InterPro" id="IPR013762">
    <property type="entry name" value="Integrase-like_cat_sf"/>
</dbReference>